<evidence type="ECO:0000313" key="2">
    <source>
        <dbReference type="Proteomes" id="UP000295657"/>
    </source>
</evidence>
<dbReference type="Gene3D" id="3.40.50.300">
    <property type="entry name" value="P-loop containing nucleotide triphosphate hydrolases"/>
    <property type="match status" value="1"/>
</dbReference>
<dbReference type="SUPFAM" id="SSF52540">
    <property type="entry name" value="P-loop containing nucleoside triphosphate hydrolases"/>
    <property type="match status" value="1"/>
</dbReference>
<reference evidence="1 2" key="1">
    <citation type="submission" date="2019-03" db="EMBL/GenBank/DDBJ databases">
        <title>Genomic Encyclopedia of Type Strains, Phase IV (KMG-IV): sequencing the most valuable type-strain genomes for metagenomic binning, comparative biology and taxonomic classification.</title>
        <authorList>
            <person name="Goeker M."/>
        </authorList>
    </citation>
    <scope>NUCLEOTIDE SEQUENCE [LARGE SCALE GENOMIC DNA]</scope>
    <source>
        <strain evidence="1 2">DSM 28403</strain>
    </source>
</reference>
<dbReference type="AlphaFoldDB" id="A0A4R6V7Q6"/>
<dbReference type="InterPro" id="IPR027417">
    <property type="entry name" value="P-loop_NTPase"/>
</dbReference>
<accession>A0A4R6V7Q6</accession>
<sequence>MLLLDKESAITDSARKIIILSDREDLQMQIAQLLRTRGLENIEIISADFLSDDNISFSAEETVGVIADIKNETAISVVSERVNAIVPQNMWCCIVGTCDSIAMAQKLLNDGILYFNSDSQLRQMVEKIISSGINIPRTRHTIKICVLGCKGGIGASFISSHIANQIALNKKVPILLAQGPKGSQDLDLLFDKKIQGDIVEYMPNLDLFKGEPVSLESSVTDKYNFIVYDQPIFNVDKDHFGEFFDYSNSFILVVDRRISSLRVAKQFLEQCERIRNTTGKPIRTFICVSDTSLEKSKLIAKADIEALLGCSVDAVIPFLKQTESKDVISVNLGRNGQKEINTLSMKVIGVLSRTSKRSENKGLFSSISRTLFK</sequence>
<dbReference type="OrthoDB" id="7066706at2"/>
<dbReference type="Proteomes" id="UP000295657">
    <property type="component" value="Unassembled WGS sequence"/>
</dbReference>
<gene>
    <name evidence="1" type="ORF">EDC45_1283</name>
</gene>
<protein>
    <submittedName>
        <fullName evidence="1">Pilus assembly protein CpaE</fullName>
    </submittedName>
</protein>
<proteinExistence type="predicted"/>
<comment type="caution">
    <text evidence="1">The sequence shown here is derived from an EMBL/GenBank/DDBJ whole genome shotgun (WGS) entry which is preliminary data.</text>
</comment>
<keyword evidence="2" id="KW-1185">Reference proteome</keyword>
<evidence type="ECO:0000313" key="1">
    <source>
        <dbReference type="EMBL" id="TDQ57636.1"/>
    </source>
</evidence>
<organism evidence="1 2">
    <name type="scientific">Mesocricetibacter intestinalis</name>
    <dbReference type="NCBI Taxonomy" id="1521930"/>
    <lineage>
        <taxon>Bacteria</taxon>
        <taxon>Pseudomonadati</taxon>
        <taxon>Pseudomonadota</taxon>
        <taxon>Gammaproteobacteria</taxon>
        <taxon>Pasteurellales</taxon>
        <taxon>Pasteurellaceae</taxon>
        <taxon>Mesocricetibacter</taxon>
    </lineage>
</organism>
<dbReference type="RefSeq" id="WP_133544641.1">
    <property type="nucleotide sequence ID" value="NZ_SNYQ01000004.1"/>
</dbReference>
<dbReference type="EMBL" id="SNYQ01000004">
    <property type="protein sequence ID" value="TDQ57636.1"/>
    <property type="molecule type" value="Genomic_DNA"/>
</dbReference>
<name>A0A4R6V7Q6_9PAST</name>